<proteinExistence type="predicted"/>
<keyword evidence="1" id="KW-1133">Transmembrane helix</keyword>
<evidence type="ECO:0000256" key="1">
    <source>
        <dbReference type="SAM" id="Phobius"/>
    </source>
</evidence>
<evidence type="ECO:0000313" key="2">
    <source>
        <dbReference type="EMBL" id="KAF0688220.1"/>
    </source>
</evidence>
<organism evidence="3 4">
    <name type="scientific">Aphanomyces stellatus</name>
    <dbReference type="NCBI Taxonomy" id="120398"/>
    <lineage>
        <taxon>Eukaryota</taxon>
        <taxon>Sar</taxon>
        <taxon>Stramenopiles</taxon>
        <taxon>Oomycota</taxon>
        <taxon>Saprolegniomycetes</taxon>
        <taxon>Saprolegniales</taxon>
        <taxon>Verrucalvaceae</taxon>
        <taxon>Aphanomyces</taxon>
    </lineage>
</organism>
<accession>A0A485LFP2</accession>
<dbReference type="EMBL" id="VJMH01006742">
    <property type="protein sequence ID" value="KAF0688220.1"/>
    <property type="molecule type" value="Genomic_DNA"/>
</dbReference>
<keyword evidence="1" id="KW-0812">Transmembrane</keyword>
<gene>
    <name evidence="3" type="primary">Aste57867_20090</name>
    <name evidence="2" type="ORF">As57867_020024</name>
    <name evidence="3" type="ORF">ASTE57867_20090</name>
</gene>
<protein>
    <submittedName>
        <fullName evidence="3">Aste57867_20090 protein</fullName>
    </submittedName>
</protein>
<feature type="transmembrane region" description="Helical" evidence="1">
    <location>
        <begin position="138"/>
        <end position="160"/>
    </location>
</feature>
<reference evidence="3 4" key="1">
    <citation type="submission" date="2019-03" db="EMBL/GenBank/DDBJ databases">
        <authorList>
            <person name="Gaulin E."/>
            <person name="Dumas B."/>
        </authorList>
    </citation>
    <scope>NUCLEOTIDE SEQUENCE [LARGE SCALE GENOMIC DNA]</scope>
    <source>
        <strain evidence="3">CBS 568.67</strain>
    </source>
</reference>
<keyword evidence="4" id="KW-1185">Reference proteome</keyword>
<sequence>MDAQHAYSRINLPSNEFVPKAWTDVNFVSVGGNLFCDDATFASSYSIRRGLTILTSWDNSCSPGALSAIMNPTLDTFVTAVVLTTPLSTSTIMTTCAQNSVFPEACVESLAAATSFVASYVLPAHNNTELPAHSNTELLHMLAYLAAYGVLDATSLMMLYRLNVLEPSQTEFAFFAWLFVVDWTLRRHLVRGNPWTRLPSSTYLHGGVQYVTGASILLASLVVVYFVLCRGHVEVANLFLVERVGALVYIGRPLLFVRSITALGLLSTSTLHLPSTVQTFLAANEVTVLVAIVNDIATREFTPAYAGWDSHAVWLATAALTIDAPVTHAVSVAKRCTVTHLDFEITCDSANVTIGHASRLVAVVTLVLVSNLVSYVGECPTAPASPAAARRITFSLRWGQVPLPQIPLAPPRCLLHGSHVCHPVRPRDRPMARHSLRLGHQTLAHVSSGRSSSNGKRRRRCRALGDACAADSTSTSVARHHAPLG</sequence>
<keyword evidence="1" id="KW-0472">Membrane</keyword>
<reference evidence="2" key="2">
    <citation type="submission" date="2019-06" db="EMBL/GenBank/DDBJ databases">
        <title>Genomics analysis of Aphanomyces spp. identifies a new class of oomycete effector associated with host adaptation.</title>
        <authorList>
            <person name="Gaulin E."/>
        </authorList>
    </citation>
    <scope>NUCLEOTIDE SEQUENCE</scope>
    <source>
        <strain evidence="2">CBS 578.67</strain>
    </source>
</reference>
<evidence type="ECO:0000313" key="3">
    <source>
        <dbReference type="EMBL" id="VFT96785.1"/>
    </source>
</evidence>
<evidence type="ECO:0000313" key="4">
    <source>
        <dbReference type="Proteomes" id="UP000332933"/>
    </source>
</evidence>
<dbReference type="EMBL" id="CAADRA010006765">
    <property type="protein sequence ID" value="VFT96785.1"/>
    <property type="molecule type" value="Genomic_DNA"/>
</dbReference>
<dbReference type="Proteomes" id="UP000332933">
    <property type="component" value="Unassembled WGS sequence"/>
</dbReference>
<feature type="transmembrane region" description="Helical" evidence="1">
    <location>
        <begin position="210"/>
        <end position="228"/>
    </location>
</feature>
<dbReference type="AlphaFoldDB" id="A0A485LFP2"/>
<name>A0A485LFP2_9STRA</name>